<organism evidence="2 3">
    <name type="scientific">Fictibacillus barbaricus</name>
    <dbReference type="NCBI Taxonomy" id="182136"/>
    <lineage>
        <taxon>Bacteria</taxon>
        <taxon>Bacillati</taxon>
        <taxon>Bacillota</taxon>
        <taxon>Bacilli</taxon>
        <taxon>Bacillales</taxon>
        <taxon>Fictibacillaceae</taxon>
        <taxon>Fictibacillus</taxon>
    </lineage>
</organism>
<sequence>METFGRGCLYIIIGFGVLLFLAFITSSHIHIPFFIFIPLIILAFWAASKKTGKK</sequence>
<keyword evidence="1" id="KW-0812">Transmembrane</keyword>
<evidence type="ECO:0000313" key="2">
    <source>
        <dbReference type="EMBL" id="MDR7071443.1"/>
    </source>
</evidence>
<accession>A0ABU1TW65</accession>
<comment type="caution">
    <text evidence="2">The sequence shown here is derived from an EMBL/GenBank/DDBJ whole genome shotgun (WGS) entry which is preliminary data.</text>
</comment>
<feature type="transmembrane region" description="Helical" evidence="1">
    <location>
        <begin position="31"/>
        <end position="48"/>
    </location>
</feature>
<name>A0ABU1TW65_9BACL</name>
<feature type="transmembrane region" description="Helical" evidence="1">
    <location>
        <begin position="7"/>
        <end position="25"/>
    </location>
</feature>
<reference evidence="2 3" key="1">
    <citation type="submission" date="2023-07" db="EMBL/GenBank/DDBJ databases">
        <title>Sorghum-associated microbial communities from plants grown in Nebraska, USA.</title>
        <authorList>
            <person name="Schachtman D."/>
        </authorList>
    </citation>
    <scope>NUCLEOTIDE SEQUENCE [LARGE SCALE GENOMIC DNA]</scope>
    <source>
        <strain evidence="2 3">BE211</strain>
    </source>
</reference>
<keyword evidence="3" id="KW-1185">Reference proteome</keyword>
<evidence type="ECO:0000313" key="3">
    <source>
        <dbReference type="Proteomes" id="UP001258181"/>
    </source>
</evidence>
<dbReference type="RefSeq" id="WP_310256018.1">
    <property type="nucleotide sequence ID" value="NZ_JAVDWA010000001.1"/>
</dbReference>
<dbReference type="Proteomes" id="UP001258181">
    <property type="component" value="Unassembled WGS sequence"/>
</dbReference>
<protein>
    <submittedName>
        <fullName evidence="2">Uncharacterized protein</fullName>
    </submittedName>
</protein>
<proteinExistence type="predicted"/>
<dbReference type="EMBL" id="JAVDWA010000001">
    <property type="protein sequence ID" value="MDR7071443.1"/>
    <property type="molecule type" value="Genomic_DNA"/>
</dbReference>
<keyword evidence="1" id="KW-1133">Transmembrane helix</keyword>
<evidence type="ECO:0000256" key="1">
    <source>
        <dbReference type="SAM" id="Phobius"/>
    </source>
</evidence>
<gene>
    <name evidence="2" type="ORF">J2X07_000418</name>
</gene>
<keyword evidence="1" id="KW-0472">Membrane</keyword>